<feature type="compositionally biased region" description="Polar residues" evidence="1">
    <location>
        <begin position="135"/>
        <end position="167"/>
    </location>
</feature>
<feature type="compositionally biased region" description="Polar residues" evidence="1">
    <location>
        <begin position="35"/>
        <end position="47"/>
    </location>
</feature>
<proteinExistence type="predicted"/>
<gene>
    <name evidence="4" type="ORF">AOX59_14125</name>
</gene>
<feature type="region of interest" description="Disordered" evidence="1">
    <location>
        <begin position="29"/>
        <end position="167"/>
    </location>
</feature>
<reference evidence="4 5" key="1">
    <citation type="submission" date="2016-01" db="EMBL/GenBank/DDBJ databases">
        <title>Complete genome sequence of strain Lentibacillus amyloliquefaciens LAM0015T isolated from saline sediment.</title>
        <authorList>
            <person name="Wang J.-L."/>
            <person name="He M.-X."/>
        </authorList>
    </citation>
    <scope>NUCLEOTIDE SEQUENCE [LARGE SCALE GENOMIC DNA]</scope>
    <source>
        <strain evidence="4 5">LAM0015</strain>
    </source>
</reference>
<dbReference type="PROSITE" id="PS51257">
    <property type="entry name" value="PROKAR_LIPOPROTEIN"/>
    <property type="match status" value="1"/>
</dbReference>
<dbReference type="Proteomes" id="UP000050331">
    <property type="component" value="Chromosome"/>
</dbReference>
<dbReference type="AlphaFoldDB" id="A0A0U4F9W4"/>
<dbReference type="PANTHER" id="PTHR31157">
    <property type="entry name" value="SCP DOMAIN-CONTAINING PROTEIN"/>
    <property type="match status" value="1"/>
</dbReference>
<dbReference type="Pfam" id="PF00188">
    <property type="entry name" value="CAP"/>
    <property type="match status" value="1"/>
</dbReference>
<protein>
    <recommendedName>
        <fullName evidence="3">SCP domain-containing protein</fullName>
    </recommendedName>
</protein>
<name>A0A0U4F9W4_9BACI</name>
<feature type="compositionally biased region" description="Basic and acidic residues" evidence="1">
    <location>
        <begin position="96"/>
        <end position="110"/>
    </location>
</feature>
<evidence type="ECO:0000313" key="5">
    <source>
        <dbReference type="Proteomes" id="UP000050331"/>
    </source>
</evidence>
<dbReference type="KEGG" id="lao:AOX59_14125"/>
<keyword evidence="2" id="KW-0732">Signal</keyword>
<dbReference type="InterPro" id="IPR035940">
    <property type="entry name" value="CAP_sf"/>
</dbReference>
<organism evidence="4 5">
    <name type="scientific">Lentibacillus amyloliquefaciens</name>
    <dbReference type="NCBI Taxonomy" id="1472767"/>
    <lineage>
        <taxon>Bacteria</taxon>
        <taxon>Bacillati</taxon>
        <taxon>Bacillota</taxon>
        <taxon>Bacilli</taxon>
        <taxon>Bacillales</taxon>
        <taxon>Bacillaceae</taxon>
        <taxon>Lentibacillus</taxon>
    </lineage>
</organism>
<evidence type="ECO:0000256" key="2">
    <source>
        <dbReference type="SAM" id="SignalP"/>
    </source>
</evidence>
<dbReference type="Gene3D" id="3.40.33.10">
    <property type="entry name" value="CAP"/>
    <property type="match status" value="1"/>
</dbReference>
<dbReference type="RefSeq" id="WP_068446537.1">
    <property type="nucleotide sequence ID" value="NZ_CP013862.1"/>
</dbReference>
<dbReference type="InterPro" id="IPR014044">
    <property type="entry name" value="CAP_dom"/>
</dbReference>
<evidence type="ECO:0000259" key="3">
    <source>
        <dbReference type="Pfam" id="PF00188"/>
    </source>
</evidence>
<dbReference type="CDD" id="cd05379">
    <property type="entry name" value="CAP_bacterial"/>
    <property type="match status" value="1"/>
</dbReference>
<dbReference type="EMBL" id="CP013862">
    <property type="protein sequence ID" value="ALX49603.1"/>
    <property type="molecule type" value="Genomic_DNA"/>
</dbReference>
<feature type="signal peptide" evidence="2">
    <location>
        <begin position="1"/>
        <end position="18"/>
    </location>
</feature>
<evidence type="ECO:0000313" key="4">
    <source>
        <dbReference type="EMBL" id="ALX49603.1"/>
    </source>
</evidence>
<keyword evidence="5" id="KW-1185">Reference proteome</keyword>
<accession>A0A0U4F9W4</accession>
<sequence>MKLIKTLFIPITAIMLLAACSPEYESHTDVDENQLPISATRTDSSSDGAGPGTQKIGFDEGTDNNSGFREGYPNDDFDGFNGQTHNRGPLSGNARDPGRIQDREIQERNRQRQNRLQPDEDQSEARHQTGEDQADTGNQSEQQSVPESNQTPQAQDEQSNKQPSSQLTMGEYAFKVIKLTNQKRSQHGLSDLKTSKPLSRVARKKSEDMQIKNYFSHTSPTYGSPFNMMKEFNVTFESAGENIARDQQSPRQVVNAWMNNEKHRENILDASFTHIGVGYSADGNYWTQMFIEK</sequence>
<dbReference type="SUPFAM" id="SSF55797">
    <property type="entry name" value="PR-1-like"/>
    <property type="match status" value="1"/>
</dbReference>
<dbReference type="PANTHER" id="PTHR31157:SF1">
    <property type="entry name" value="SCP DOMAIN-CONTAINING PROTEIN"/>
    <property type="match status" value="1"/>
</dbReference>
<feature type="chain" id="PRO_5006849180" description="SCP domain-containing protein" evidence="2">
    <location>
        <begin position="19"/>
        <end position="293"/>
    </location>
</feature>
<evidence type="ECO:0000256" key="1">
    <source>
        <dbReference type="SAM" id="MobiDB-lite"/>
    </source>
</evidence>
<feature type="domain" description="SCP" evidence="3">
    <location>
        <begin position="179"/>
        <end position="290"/>
    </location>
</feature>